<evidence type="ECO:0000313" key="4">
    <source>
        <dbReference type="Proteomes" id="UP000017700"/>
    </source>
</evidence>
<dbReference type="NCBIfam" id="NF033618">
    <property type="entry name" value="mlaB_1"/>
    <property type="match status" value="1"/>
</dbReference>
<dbReference type="PANTHER" id="PTHR35849:SF1">
    <property type="entry name" value="INTERMEMBRANE PHOSPHOLIPID TRANSPORT SYSTEM BINDING PROTEIN MLAB"/>
    <property type="match status" value="1"/>
</dbReference>
<reference evidence="3" key="4">
    <citation type="submission" date="2017-11" db="EMBL/GenBank/DDBJ databases">
        <title>Complete genome sequence of Serratia sp. ATCC 39006.</title>
        <authorList>
            <person name="Hampton H.G."/>
            <person name="Jackson S.A."/>
            <person name="Jauregui R."/>
            <person name="Poulter G.T.M."/>
            <person name="Salmond G.P.C."/>
            <person name="Fineran P.C."/>
        </authorList>
    </citation>
    <scope>NUCLEOTIDE SEQUENCE</scope>
    <source>
        <strain evidence="3">ATCC 39006</strain>
    </source>
</reference>
<name>A0A2I5T1J7_SERS3</name>
<dbReference type="PROSITE" id="PS50801">
    <property type="entry name" value="STAS"/>
    <property type="match status" value="1"/>
</dbReference>
<proteinExistence type="predicted"/>
<dbReference type="AlphaFoldDB" id="A0A2I5T1J7"/>
<dbReference type="Proteomes" id="UP000233778">
    <property type="component" value="Chromosome"/>
</dbReference>
<dbReference type="Pfam" id="PF13466">
    <property type="entry name" value="STAS_2"/>
    <property type="match status" value="1"/>
</dbReference>
<evidence type="ECO:0000313" key="5">
    <source>
        <dbReference type="Proteomes" id="UP000233778"/>
    </source>
</evidence>
<dbReference type="InterPro" id="IPR002645">
    <property type="entry name" value="STAS_dom"/>
</dbReference>
<keyword evidence="4" id="KW-1185">Reference proteome</keyword>
<dbReference type="EMBL" id="CP025085">
    <property type="protein sequence ID" value="AUG98425.1"/>
    <property type="molecule type" value="Genomic_DNA"/>
</dbReference>
<reference evidence="3" key="2">
    <citation type="submission" date="2013-09" db="EMBL/GenBank/DDBJ databases">
        <authorList>
            <person name="Wang G."/>
            <person name="Yang Y."/>
            <person name="Su Y."/>
        </authorList>
    </citation>
    <scope>NUCLEOTIDE SEQUENCE</scope>
    <source>
        <strain evidence="3">ATCC 39006</strain>
    </source>
</reference>
<feature type="domain" description="STAS" evidence="1">
    <location>
        <begin position="2"/>
        <end position="101"/>
    </location>
</feature>
<dbReference type="RefSeq" id="WP_021014163.1">
    <property type="nucleotide sequence ID" value="NZ_CP025084.1"/>
</dbReference>
<dbReference type="InterPro" id="IPR049743">
    <property type="entry name" value="MlaB"/>
</dbReference>
<dbReference type="STRING" id="104623.Ser39006_00891"/>
<accession>A0A2I5T1J7</accession>
<dbReference type="Proteomes" id="UP000017700">
    <property type="component" value="Chromosome"/>
</dbReference>
<protein>
    <submittedName>
        <fullName evidence="3">STAS domain-containing protein</fullName>
    </submittedName>
</protein>
<organism evidence="3 4">
    <name type="scientific">Serratia sp. (strain ATCC 39006)</name>
    <name type="common">Prodigiosinella confusarubida</name>
    <dbReference type="NCBI Taxonomy" id="104623"/>
    <lineage>
        <taxon>Bacteria</taxon>
        <taxon>Pseudomonadati</taxon>
        <taxon>Pseudomonadota</taxon>
        <taxon>Gammaproteobacteria</taxon>
        <taxon>Enterobacterales</taxon>
        <taxon>Pectobacteriaceae</taxon>
        <taxon>Prodigiosinella</taxon>
    </lineage>
</organism>
<dbReference type="SUPFAM" id="SSF52091">
    <property type="entry name" value="SpoIIaa-like"/>
    <property type="match status" value="1"/>
</dbReference>
<dbReference type="PANTHER" id="PTHR35849">
    <property type="entry name" value="BLR2341 PROTEIN"/>
    <property type="match status" value="1"/>
</dbReference>
<dbReference type="InterPro" id="IPR058548">
    <property type="entry name" value="MlaB-like_STAS"/>
</dbReference>
<evidence type="ECO:0000313" key="2">
    <source>
        <dbReference type="EMBL" id="AUG98425.1"/>
    </source>
</evidence>
<sequence length="101" mass="11377">MVSTTLNWKSDASTLVLDGDLDRETLLPLWQQRETLLQGKTVLDMSQVNRVDSSGLALLVHFYHQQQQNGVALQITGVSDRLKTLIELYSLDKIIPIQLIS</sequence>
<dbReference type="KEGG" id="sera:Ser39006_000450"/>
<dbReference type="InterPro" id="IPR036513">
    <property type="entry name" value="STAS_dom_sf"/>
</dbReference>
<evidence type="ECO:0000313" key="3">
    <source>
        <dbReference type="EMBL" id="AUH02740.1"/>
    </source>
</evidence>
<dbReference type="KEGG" id="serq:CWC46_00450"/>
<reference evidence="2 5" key="3">
    <citation type="submission" date="2017-11" db="EMBL/GenBank/DDBJ databases">
        <title>Complete genome sequence of Serratia sp. ATCC 39006 LacA.</title>
        <authorList>
            <person name="Hampton H.G."/>
            <person name="Jackson S.A."/>
            <person name="Jauregui R."/>
            <person name="Poulter G.T.M."/>
            <person name="Salmond G.P.C."/>
            <person name="Fineran P.C."/>
        </authorList>
    </citation>
    <scope>NUCLEOTIDE SEQUENCE [LARGE SCALE GENOMIC DNA]</scope>
    <source>
        <strain evidence="2 5">ATCC 39006</strain>
    </source>
</reference>
<dbReference type="OrthoDB" id="5687860at2"/>
<reference evidence="3 4" key="1">
    <citation type="journal article" date="2013" name="Genome Announc.">
        <title>Draft genome sequence of Serratia sp. strain ATCC 39006, a model bacterium for analysis of the biosynthesis and regulation of prodigiosin, a carbapenem, and gas vesicles.</title>
        <authorList>
            <person name="Fineran P.C."/>
            <person name="Iglesias Cans M.C."/>
            <person name="Ramsay J.P."/>
            <person name="Wilf N.M."/>
            <person name="Cossyleon D."/>
            <person name="McNeil M.B."/>
            <person name="Williamson N.R."/>
            <person name="Monson R.E."/>
            <person name="Becher S.A."/>
            <person name="Stanton J.A."/>
            <person name="Brugger K."/>
            <person name="Brown S.D."/>
            <person name="Salmond G.P."/>
        </authorList>
    </citation>
    <scope>NUCLEOTIDE SEQUENCE [LARGE SCALE GENOMIC DNA]</scope>
    <source>
        <strain evidence="3">ATCC 39006</strain>
        <strain evidence="4">ATCC 39006 / SC 11482</strain>
    </source>
</reference>
<dbReference type="InterPro" id="IPR052746">
    <property type="entry name" value="MlaB_ABC_Transporter"/>
</dbReference>
<dbReference type="EMBL" id="CP025084">
    <property type="protein sequence ID" value="AUH02740.1"/>
    <property type="molecule type" value="Genomic_DNA"/>
</dbReference>
<evidence type="ECO:0000259" key="1">
    <source>
        <dbReference type="PROSITE" id="PS50801"/>
    </source>
</evidence>
<gene>
    <name evidence="2" type="ORF">CWC46_00450</name>
    <name evidence="3" type="ORF">Ser39006_000450</name>
</gene>
<dbReference type="CDD" id="cd07043">
    <property type="entry name" value="STAS_anti-anti-sigma_factors"/>
    <property type="match status" value="1"/>
</dbReference>
<dbReference type="Gene3D" id="3.30.750.24">
    <property type="entry name" value="STAS domain"/>
    <property type="match status" value="1"/>
</dbReference>